<dbReference type="AlphaFoldDB" id="A0AAN9LU88"/>
<evidence type="ECO:0000313" key="2">
    <source>
        <dbReference type="Proteomes" id="UP001374584"/>
    </source>
</evidence>
<comment type="caution">
    <text evidence="1">The sequence shown here is derived from an EMBL/GenBank/DDBJ whole genome shotgun (WGS) entry which is preliminary data.</text>
</comment>
<reference evidence="1 2" key="1">
    <citation type="submission" date="2024-01" db="EMBL/GenBank/DDBJ databases">
        <title>The genomes of 5 underutilized Papilionoideae crops provide insights into root nodulation and disease resistanc.</title>
        <authorList>
            <person name="Jiang F."/>
        </authorList>
    </citation>
    <scope>NUCLEOTIDE SEQUENCE [LARGE SCALE GENOMIC DNA]</scope>
    <source>
        <strain evidence="1">JINMINGXINNONG_FW02</strain>
        <tissue evidence="1">Leaves</tissue>
    </source>
</reference>
<protein>
    <submittedName>
        <fullName evidence="1">Uncharacterized protein</fullName>
    </submittedName>
</protein>
<organism evidence="1 2">
    <name type="scientific">Phaseolus coccineus</name>
    <name type="common">Scarlet runner bean</name>
    <name type="synonym">Phaseolus multiflorus</name>
    <dbReference type="NCBI Taxonomy" id="3886"/>
    <lineage>
        <taxon>Eukaryota</taxon>
        <taxon>Viridiplantae</taxon>
        <taxon>Streptophyta</taxon>
        <taxon>Embryophyta</taxon>
        <taxon>Tracheophyta</taxon>
        <taxon>Spermatophyta</taxon>
        <taxon>Magnoliopsida</taxon>
        <taxon>eudicotyledons</taxon>
        <taxon>Gunneridae</taxon>
        <taxon>Pentapetalae</taxon>
        <taxon>rosids</taxon>
        <taxon>fabids</taxon>
        <taxon>Fabales</taxon>
        <taxon>Fabaceae</taxon>
        <taxon>Papilionoideae</taxon>
        <taxon>50 kb inversion clade</taxon>
        <taxon>NPAAA clade</taxon>
        <taxon>indigoferoid/millettioid clade</taxon>
        <taxon>Phaseoleae</taxon>
        <taxon>Phaseolus</taxon>
    </lineage>
</organism>
<sequence>MTAALIQLATPTPVMPVKVREVMLQQYSRNPAVLAQKELPKSEAPRLTCIAYNAPCNNSMDIKLEGQAKRTHENKTGCI</sequence>
<evidence type="ECO:0000313" key="1">
    <source>
        <dbReference type="EMBL" id="KAK7341936.1"/>
    </source>
</evidence>
<accession>A0AAN9LU88</accession>
<name>A0AAN9LU88_PHACN</name>
<dbReference type="EMBL" id="JAYMYR010000009">
    <property type="protein sequence ID" value="KAK7341936.1"/>
    <property type="molecule type" value="Genomic_DNA"/>
</dbReference>
<dbReference type="Proteomes" id="UP001374584">
    <property type="component" value="Unassembled WGS sequence"/>
</dbReference>
<keyword evidence="2" id="KW-1185">Reference proteome</keyword>
<gene>
    <name evidence="1" type="ORF">VNO80_24877</name>
</gene>
<proteinExistence type="predicted"/>